<proteinExistence type="predicted"/>
<comment type="caution">
    <text evidence="2">The sequence shown here is derived from an EMBL/GenBank/DDBJ whole genome shotgun (WGS) entry which is preliminary data.</text>
</comment>
<dbReference type="SUPFAM" id="SSF53955">
    <property type="entry name" value="Lysozyme-like"/>
    <property type="match status" value="1"/>
</dbReference>
<dbReference type="PANTHER" id="PTHR34408">
    <property type="entry name" value="FAMILY PROTEIN, PUTATIVE-RELATED"/>
    <property type="match status" value="1"/>
</dbReference>
<accession>A0A1S2N7B3</accession>
<protein>
    <submittedName>
        <fullName evidence="2">Chitinase class I family protein</fullName>
    </submittedName>
</protein>
<evidence type="ECO:0000313" key="2">
    <source>
        <dbReference type="EMBL" id="OIJ40700.1"/>
    </source>
</evidence>
<organism evidence="2 3">
    <name type="scientific">Massilia timonae</name>
    <dbReference type="NCBI Taxonomy" id="47229"/>
    <lineage>
        <taxon>Bacteria</taxon>
        <taxon>Pseudomonadati</taxon>
        <taxon>Pseudomonadota</taxon>
        <taxon>Betaproteobacteria</taxon>
        <taxon>Burkholderiales</taxon>
        <taxon>Oxalobacteraceae</taxon>
        <taxon>Telluria group</taxon>
        <taxon>Massilia</taxon>
    </lineage>
</organism>
<evidence type="ECO:0000256" key="1">
    <source>
        <dbReference type="SAM" id="MobiDB-lite"/>
    </source>
</evidence>
<dbReference type="EMBL" id="JRYB01000001">
    <property type="protein sequence ID" value="OIJ40700.1"/>
    <property type="molecule type" value="Genomic_DNA"/>
</dbReference>
<evidence type="ECO:0000313" key="3">
    <source>
        <dbReference type="Proteomes" id="UP000180246"/>
    </source>
</evidence>
<sequence length="363" mass="40241">MTGQFEMSDVGFIARIVVGNDDPRNMLTEEEIRQQMEQVNRCLSETPRGHIIGMERGGVSHTIGEQQVVLQYCVYHIGFVRKPWFMDELAHPARAGVAPTAHASVAQPPAVSQPTAQPAKPTEPVRQPTTANEATMQRVHDTHTEITVNGITLEQLKTILTGDDSDARARQWLEPLNAAMQAGDVNSPVRRSAFLAQVLAESNELRHVEESLNYRPDRLRQVWPRYFPDEQTAAAYGHNPQALANRVYADRLGNGDEASGDGWRYRGRGLIEITGRANYSAFSRTAGLDALAQPDLLLAPEGAARAAAWFWREHGLNQLADNTAGPDGFRPFDEISRRVNGGSSGLDERRAYWRRTRLALGIG</sequence>
<reference evidence="2 3" key="1">
    <citation type="submission" date="2014-10" db="EMBL/GenBank/DDBJ databases">
        <authorList>
            <person name="Seo M.-J."/>
            <person name="Seok Y.J."/>
            <person name="Cha I.-T."/>
        </authorList>
    </citation>
    <scope>NUCLEOTIDE SEQUENCE [LARGE SCALE GENOMIC DNA]</scope>
    <source>
        <strain evidence="2 3">NEU</strain>
    </source>
</reference>
<feature type="region of interest" description="Disordered" evidence="1">
    <location>
        <begin position="101"/>
        <end position="135"/>
    </location>
</feature>
<dbReference type="Gene3D" id="1.10.530.10">
    <property type="match status" value="1"/>
</dbReference>
<dbReference type="InterPro" id="IPR052354">
    <property type="entry name" value="Cell_Wall_Dynamics_Protein"/>
</dbReference>
<dbReference type="Proteomes" id="UP000180246">
    <property type="component" value="Unassembled WGS sequence"/>
</dbReference>
<name>A0A1S2N7B3_9BURK</name>
<dbReference type="PANTHER" id="PTHR34408:SF1">
    <property type="entry name" value="GLYCOSYL HYDROLASE FAMILY 19 DOMAIN-CONTAINING PROTEIN HI_1415"/>
    <property type="match status" value="1"/>
</dbReference>
<gene>
    <name evidence="2" type="ORF">LO55_4856</name>
</gene>
<dbReference type="AlphaFoldDB" id="A0A1S2N7B3"/>
<dbReference type="InterPro" id="IPR023346">
    <property type="entry name" value="Lysozyme-like_dom_sf"/>
</dbReference>